<feature type="transmembrane region" description="Helical" evidence="8">
    <location>
        <begin position="62"/>
        <end position="86"/>
    </location>
</feature>
<evidence type="ECO:0000256" key="2">
    <source>
        <dbReference type="ARBA" id="ARBA00005658"/>
    </source>
</evidence>
<dbReference type="Pfam" id="PF02028">
    <property type="entry name" value="BCCT"/>
    <property type="match status" value="1"/>
</dbReference>
<accession>A0A8D5FKG5</accession>
<evidence type="ECO:0000256" key="4">
    <source>
        <dbReference type="ARBA" id="ARBA00022475"/>
    </source>
</evidence>
<evidence type="ECO:0000313" key="10">
    <source>
        <dbReference type="Proteomes" id="UP000826725"/>
    </source>
</evidence>
<dbReference type="InterPro" id="IPR000060">
    <property type="entry name" value="BCCT_transptr"/>
</dbReference>
<evidence type="ECO:0008006" key="11">
    <source>
        <dbReference type="Google" id="ProtNLM"/>
    </source>
</evidence>
<proteinExistence type="inferred from homology"/>
<feature type="transmembrane region" description="Helical" evidence="8">
    <location>
        <begin position="132"/>
        <end position="156"/>
    </location>
</feature>
<evidence type="ECO:0000256" key="3">
    <source>
        <dbReference type="ARBA" id="ARBA00022448"/>
    </source>
</evidence>
<evidence type="ECO:0000256" key="6">
    <source>
        <dbReference type="ARBA" id="ARBA00022989"/>
    </source>
</evidence>
<keyword evidence="6 8" id="KW-1133">Transmembrane helix</keyword>
<name>A0A8D5FKG5_9BACT</name>
<comment type="similarity">
    <text evidence="2">Belongs to the BCCT transporter (TC 2.A.15) family.</text>
</comment>
<dbReference type="AlphaFoldDB" id="A0A8D5FKG5"/>
<dbReference type="EMBL" id="AP024086">
    <property type="protein sequence ID" value="BCL62236.1"/>
    <property type="molecule type" value="Genomic_DNA"/>
</dbReference>
<evidence type="ECO:0000256" key="8">
    <source>
        <dbReference type="SAM" id="Phobius"/>
    </source>
</evidence>
<dbReference type="KEGG" id="dbk:DGMP_29290"/>
<dbReference type="PANTHER" id="PTHR30047">
    <property type="entry name" value="HIGH-AFFINITY CHOLINE TRANSPORT PROTEIN-RELATED"/>
    <property type="match status" value="1"/>
</dbReference>
<keyword evidence="3" id="KW-0813">Transport</keyword>
<evidence type="ECO:0000313" key="9">
    <source>
        <dbReference type="EMBL" id="BCL62236.1"/>
    </source>
</evidence>
<keyword evidence="5 8" id="KW-0812">Transmembrane</keyword>
<organism evidence="9 10">
    <name type="scientific">Desulfomarina profundi</name>
    <dbReference type="NCBI Taxonomy" id="2772557"/>
    <lineage>
        <taxon>Bacteria</taxon>
        <taxon>Pseudomonadati</taxon>
        <taxon>Thermodesulfobacteriota</taxon>
        <taxon>Desulfobulbia</taxon>
        <taxon>Desulfobulbales</taxon>
        <taxon>Desulfobulbaceae</taxon>
        <taxon>Desulfomarina</taxon>
    </lineage>
</organism>
<dbReference type="GO" id="GO:0022857">
    <property type="term" value="F:transmembrane transporter activity"/>
    <property type="evidence" value="ECO:0007669"/>
    <property type="project" value="InterPro"/>
</dbReference>
<reference evidence="9" key="1">
    <citation type="submission" date="2020-09" db="EMBL/GenBank/DDBJ databases">
        <title>Desulfogranum mesoprofundum gen. nov., sp. nov., a novel mesophilic, sulfate-reducing chemolithoautotroph isolated from a deep-sea hydrothermal vent chimney in the Suiyo Seamount.</title>
        <authorList>
            <person name="Hashimoto Y."/>
            <person name="Nakagawa S."/>
        </authorList>
    </citation>
    <scope>NUCLEOTIDE SEQUENCE</scope>
    <source>
        <strain evidence="9">KT2</strain>
    </source>
</reference>
<evidence type="ECO:0000256" key="7">
    <source>
        <dbReference type="ARBA" id="ARBA00023136"/>
    </source>
</evidence>
<comment type="subcellular location">
    <subcellularLocation>
        <location evidence="1">Cell membrane</location>
        <topology evidence="1">Multi-pass membrane protein</topology>
    </subcellularLocation>
</comment>
<gene>
    <name evidence="9" type="ORF">DGMP_29290</name>
</gene>
<keyword evidence="10" id="KW-1185">Reference proteome</keyword>
<keyword evidence="7 8" id="KW-0472">Membrane</keyword>
<feature type="transmembrane region" description="Helical" evidence="8">
    <location>
        <begin position="106"/>
        <end position="126"/>
    </location>
</feature>
<protein>
    <recommendedName>
        <fullName evidence="11">Glycine/betaine ABC transporter</fullName>
    </recommendedName>
</protein>
<dbReference type="Proteomes" id="UP000826725">
    <property type="component" value="Chromosome"/>
</dbReference>
<keyword evidence="4" id="KW-1003">Cell membrane</keyword>
<sequence>MREFILMVMFVPALFSFMFSAALGGTAVHMQLFEHIPLLETVAESVEAALFKTLHHLPFPGFIGLLANLLIASFFVTSADSATFVICQFSTGGKAGKDGRSGKVLIIFWGLVLGGLALVLIFSGGLKALQTASIAGALPFVFVMYVILAATVYSMVAERKGFK</sequence>
<dbReference type="GO" id="GO:0005886">
    <property type="term" value="C:plasma membrane"/>
    <property type="evidence" value="ECO:0007669"/>
    <property type="project" value="UniProtKB-SubCell"/>
</dbReference>
<evidence type="ECO:0000256" key="5">
    <source>
        <dbReference type="ARBA" id="ARBA00022692"/>
    </source>
</evidence>
<dbReference type="PANTHER" id="PTHR30047:SF7">
    <property type="entry name" value="HIGH-AFFINITY CHOLINE TRANSPORT PROTEIN"/>
    <property type="match status" value="1"/>
</dbReference>
<evidence type="ECO:0000256" key="1">
    <source>
        <dbReference type="ARBA" id="ARBA00004651"/>
    </source>
</evidence>